<dbReference type="Gene3D" id="3.20.20.450">
    <property type="entry name" value="EAL domain"/>
    <property type="match status" value="1"/>
</dbReference>
<dbReference type="FunFam" id="3.30.70.270:FF:000001">
    <property type="entry name" value="Diguanylate cyclase domain protein"/>
    <property type="match status" value="1"/>
</dbReference>
<comment type="catalytic activity">
    <reaction evidence="1">
        <text>3',3'-c-di-GMP + H2O = 5'-phosphoguanylyl(3'-&gt;5')guanosine + H(+)</text>
        <dbReference type="Rhea" id="RHEA:24902"/>
        <dbReference type="ChEBI" id="CHEBI:15377"/>
        <dbReference type="ChEBI" id="CHEBI:15378"/>
        <dbReference type="ChEBI" id="CHEBI:58754"/>
        <dbReference type="ChEBI" id="CHEBI:58805"/>
        <dbReference type="EC" id="3.1.4.52"/>
    </reaction>
    <physiologicalReaction direction="left-to-right" evidence="1">
        <dbReference type="Rhea" id="RHEA:24903"/>
    </physiologicalReaction>
</comment>
<dbReference type="PANTHER" id="PTHR44757">
    <property type="entry name" value="DIGUANYLATE CYCLASE DGCP"/>
    <property type="match status" value="1"/>
</dbReference>
<proteinExistence type="predicted"/>
<dbReference type="SUPFAM" id="SSF141868">
    <property type="entry name" value="EAL domain-like"/>
    <property type="match status" value="1"/>
</dbReference>
<dbReference type="RefSeq" id="WP_145769953.1">
    <property type="nucleotide sequence ID" value="NZ_LR778301.1"/>
</dbReference>
<dbReference type="CDD" id="cd01949">
    <property type="entry name" value="GGDEF"/>
    <property type="match status" value="1"/>
</dbReference>
<dbReference type="InterPro" id="IPR052155">
    <property type="entry name" value="Biofilm_reg_signaling"/>
</dbReference>
<dbReference type="SMART" id="SM00267">
    <property type="entry name" value="GGDEF"/>
    <property type="match status" value="1"/>
</dbReference>
<dbReference type="GO" id="GO:0071111">
    <property type="term" value="F:cyclic-guanylate-specific phosphodiesterase activity"/>
    <property type="evidence" value="ECO:0007669"/>
    <property type="project" value="UniProtKB-EC"/>
</dbReference>
<dbReference type="InterPro" id="IPR029787">
    <property type="entry name" value="Nucleotide_cyclase"/>
</dbReference>
<dbReference type="SMART" id="SM00091">
    <property type="entry name" value="PAS"/>
    <property type="match status" value="3"/>
</dbReference>
<evidence type="ECO:0000313" key="3">
    <source>
        <dbReference type="Proteomes" id="UP000515733"/>
    </source>
</evidence>
<reference evidence="2 3" key="1">
    <citation type="submission" date="2020-03" db="EMBL/GenBank/DDBJ databases">
        <authorList>
            <consortium name="Genoscope - CEA"/>
            <person name="William W."/>
        </authorList>
    </citation>
    <scope>NUCLEOTIDE SEQUENCE [LARGE SCALE GENOMIC DNA]</scope>
    <source>
        <strain evidence="3">DSM 16959</strain>
    </source>
</reference>
<dbReference type="Proteomes" id="UP000515733">
    <property type="component" value="Chromosome"/>
</dbReference>
<dbReference type="InterPro" id="IPR013767">
    <property type="entry name" value="PAS_fold"/>
</dbReference>
<dbReference type="EMBL" id="LR778301">
    <property type="protein sequence ID" value="CAB1367823.1"/>
    <property type="molecule type" value="Genomic_DNA"/>
</dbReference>
<evidence type="ECO:0000256" key="1">
    <source>
        <dbReference type="ARBA" id="ARBA00051114"/>
    </source>
</evidence>
<sequence length="886" mass="98580">MIERDPHGLPRSQGGFLDASLSVGGHNLGQTLLELRAILENATIGIMFTRNRVVSRANPLCASMWGYEPDELIGLPSAALHPSDEAFAELGREAMPVLAAGRTYRTERPMMRKDGSLFFCRISAKAVDPRYPRQGTIWIMEDVSEDRLIQDALDKSARELAGIFETSPIGITVVRNARVVRCNRRFEQLLGLPPGAAMGLSVERLFARGDEAAALISNTYDELLAQGYQRGEFLLLRSDGSEFWANCSGHVLDPADPAVGTVWLVEDISRQKAAEAQLKRALEQQETIFDNAAVGIMLTHNRTIVRANRRLEEIFGYGPDDLMGRLASVLHPSEEAFGRVRERALGAIRQGETFIIEIPGQCKDGRHIWLRVTGRRTDQERSSLDVIWIFEDITERHLAERALVQARDELEQRVTERTAELATANAQLQGEIFERMQTEQRIWHLAHHDALTGLPNRALLHDRLGQALAQAERKGRRAAVLFLDLDRFKSINDSLGHAVGDELLKQVAQRLGGAVRSVDTVSRLGGDEFVVVLNDMICVDDVVLVAEKIIAALGPPVRVDAHDLRVTPSIGISIYPDDGSDAMQLMKNADTAMYHAKSLGRNNFQFFTASMNDEAIRFFNLENRLRAALDQGELVLHYQPLVDLRQRAVVGMEALVRWNDPEQGMIAPGEFIPVAEETGLILPLGEWVLREAMRQNRVWQEQGYPLLPISVNLSPRQFRQRGLVETIRAILAETGQPARLLELEITEGALMQEVGETLSKLEELAAMGVRLTIDDFGTGYSSLSYLKRFPVHKLKVDQSFTRDLCEDREDAAIAAAIIGLAHSLELDILAEGVETAEQLSMLMGYGCHKFQGYYFSRPLAPSQTDTLFHPSSILEGATDWGLVASP</sequence>
<accession>A0A6S6XUL5</accession>
<dbReference type="InterPro" id="IPR001633">
    <property type="entry name" value="EAL_dom"/>
</dbReference>
<dbReference type="SMART" id="SM00052">
    <property type="entry name" value="EAL"/>
    <property type="match status" value="1"/>
</dbReference>
<dbReference type="InterPro" id="IPR043128">
    <property type="entry name" value="Rev_trsase/Diguanyl_cyclase"/>
</dbReference>
<dbReference type="PANTHER" id="PTHR44757:SF2">
    <property type="entry name" value="BIOFILM ARCHITECTURE MAINTENANCE PROTEIN MBAA"/>
    <property type="match status" value="1"/>
</dbReference>
<dbReference type="NCBIfam" id="TIGR00229">
    <property type="entry name" value="sensory_box"/>
    <property type="match status" value="3"/>
</dbReference>
<dbReference type="AlphaFoldDB" id="A0A6S6XUL5"/>
<dbReference type="PROSITE" id="PS50883">
    <property type="entry name" value="EAL"/>
    <property type="match status" value="1"/>
</dbReference>
<dbReference type="InterPro" id="IPR035965">
    <property type="entry name" value="PAS-like_dom_sf"/>
</dbReference>
<dbReference type="SUPFAM" id="SSF55073">
    <property type="entry name" value="Nucleotide cyclase"/>
    <property type="match status" value="1"/>
</dbReference>
<dbReference type="SUPFAM" id="SSF55785">
    <property type="entry name" value="PYP-like sensor domain (PAS domain)"/>
    <property type="match status" value="3"/>
</dbReference>
<dbReference type="InterPro" id="IPR000160">
    <property type="entry name" value="GGDEF_dom"/>
</dbReference>
<protein>
    <submittedName>
        <fullName evidence="2">Diguanylate cyclase/phosphodiesterase with PAS/PAC sensor</fullName>
    </submittedName>
</protein>
<dbReference type="InterPro" id="IPR000014">
    <property type="entry name" value="PAS"/>
</dbReference>
<dbReference type="InterPro" id="IPR000700">
    <property type="entry name" value="PAS-assoc_C"/>
</dbReference>
<dbReference type="Pfam" id="PF00563">
    <property type="entry name" value="EAL"/>
    <property type="match status" value="1"/>
</dbReference>
<dbReference type="OrthoDB" id="9813903at2"/>
<dbReference type="InterPro" id="IPR035919">
    <property type="entry name" value="EAL_sf"/>
</dbReference>
<dbReference type="FunFam" id="3.20.20.450:FF:000001">
    <property type="entry name" value="Cyclic di-GMP phosphodiesterase yahA"/>
    <property type="match status" value="1"/>
</dbReference>
<dbReference type="KEGG" id="doe:DENOEST_0658"/>
<dbReference type="GO" id="GO:0071732">
    <property type="term" value="P:cellular response to nitric oxide"/>
    <property type="evidence" value="ECO:0007669"/>
    <property type="project" value="UniProtKB-ARBA"/>
</dbReference>
<name>A0A6S6XUL5_9PROT</name>
<dbReference type="GO" id="GO:0006355">
    <property type="term" value="P:regulation of DNA-templated transcription"/>
    <property type="evidence" value="ECO:0007669"/>
    <property type="project" value="InterPro"/>
</dbReference>
<dbReference type="PROSITE" id="PS50887">
    <property type="entry name" value="GGDEF"/>
    <property type="match status" value="1"/>
</dbReference>
<dbReference type="PROSITE" id="PS50112">
    <property type="entry name" value="PAS"/>
    <property type="match status" value="1"/>
</dbReference>
<dbReference type="PROSITE" id="PS50113">
    <property type="entry name" value="PAC"/>
    <property type="match status" value="3"/>
</dbReference>
<organism evidence="2 3">
    <name type="scientific">Denitratisoma oestradiolicum</name>
    <dbReference type="NCBI Taxonomy" id="311182"/>
    <lineage>
        <taxon>Bacteria</taxon>
        <taxon>Pseudomonadati</taxon>
        <taxon>Pseudomonadota</taxon>
        <taxon>Betaproteobacteria</taxon>
        <taxon>Nitrosomonadales</taxon>
        <taxon>Sterolibacteriaceae</taxon>
        <taxon>Denitratisoma</taxon>
    </lineage>
</organism>
<dbReference type="Gene3D" id="3.30.70.270">
    <property type="match status" value="1"/>
</dbReference>
<dbReference type="Pfam" id="PF00990">
    <property type="entry name" value="GGDEF"/>
    <property type="match status" value="1"/>
</dbReference>
<evidence type="ECO:0000313" key="2">
    <source>
        <dbReference type="EMBL" id="CAB1367823.1"/>
    </source>
</evidence>
<dbReference type="CDD" id="cd00130">
    <property type="entry name" value="PAS"/>
    <property type="match status" value="3"/>
</dbReference>
<dbReference type="CDD" id="cd01948">
    <property type="entry name" value="EAL"/>
    <property type="match status" value="1"/>
</dbReference>
<dbReference type="SMART" id="SM00086">
    <property type="entry name" value="PAC"/>
    <property type="match status" value="3"/>
</dbReference>
<keyword evidence="3" id="KW-1185">Reference proteome</keyword>
<dbReference type="Pfam" id="PF13426">
    <property type="entry name" value="PAS_9"/>
    <property type="match status" value="2"/>
</dbReference>
<gene>
    <name evidence="2" type="ORF">DENOEST_0658</name>
</gene>
<dbReference type="Pfam" id="PF00989">
    <property type="entry name" value="PAS"/>
    <property type="match status" value="1"/>
</dbReference>
<dbReference type="Gene3D" id="3.30.450.20">
    <property type="entry name" value="PAS domain"/>
    <property type="match status" value="3"/>
</dbReference>
<dbReference type="InterPro" id="IPR001610">
    <property type="entry name" value="PAC"/>
</dbReference>
<dbReference type="NCBIfam" id="TIGR00254">
    <property type="entry name" value="GGDEF"/>
    <property type="match status" value="1"/>
</dbReference>